<feature type="compositionally biased region" description="Basic residues" evidence="2">
    <location>
        <begin position="767"/>
        <end position="784"/>
    </location>
</feature>
<dbReference type="GO" id="GO:0005634">
    <property type="term" value="C:nucleus"/>
    <property type="evidence" value="ECO:0007669"/>
    <property type="project" value="TreeGrafter"/>
</dbReference>
<evidence type="ECO:0000313" key="6">
    <source>
        <dbReference type="RefSeq" id="XP_013411400.1"/>
    </source>
</evidence>
<feature type="compositionally biased region" description="Basic and acidic residues" evidence="2">
    <location>
        <begin position="1034"/>
        <end position="1046"/>
    </location>
</feature>
<feature type="region of interest" description="Disordered" evidence="2">
    <location>
        <begin position="1306"/>
        <end position="1330"/>
    </location>
</feature>
<feature type="region of interest" description="Disordered" evidence="2">
    <location>
        <begin position="1748"/>
        <end position="1785"/>
    </location>
</feature>
<dbReference type="CDD" id="cd00009">
    <property type="entry name" value="AAA"/>
    <property type="match status" value="1"/>
</dbReference>
<feature type="compositionally biased region" description="Basic and acidic residues" evidence="2">
    <location>
        <begin position="825"/>
        <end position="852"/>
    </location>
</feature>
<feature type="compositionally biased region" description="Polar residues" evidence="2">
    <location>
        <begin position="1417"/>
        <end position="1427"/>
    </location>
</feature>
<dbReference type="OrthoDB" id="9996895at2759"/>
<dbReference type="InterPro" id="IPR003593">
    <property type="entry name" value="AAA+_ATPase"/>
</dbReference>
<dbReference type="GO" id="GO:0061860">
    <property type="term" value="F:DNA clamp unloader activity"/>
    <property type="evidence" value="ECO:0007669"/>
    <property type="project" value="TreeGrafter"/>
</dbReference>
<feature type="region of interest" description="Disordered" evidence="2">
    <location>
        <begin position="448"/>
        <end position="486"/>
    </location>
</feature>
<feature type="compositionally biased region" description="Low complexity" evidence="2">
    <location>
        <begin position="1748"/>
        <end position="1758"/>
    </location>
</feature>
<dbReference type="STRING" id="7574.A0A1S3JLW1"/>
<feature type="compositionally biased region" description="Polar residues" evidence="2">
    <location>
        <begin position="130"/>
        <end position="142"/>
    </location>
</feature>
<feature type="compositionally biased region" description="Polar residues" evidence="2">
    <location>
        <begin position="619"/>
        <end position="628"/>
    </location>
</feature>
<feature type="compositionally biased region" description="Basic and acidic residues" evidence="2">
    <location>
        <begin position="1759"/>
        <end position="1785"/>
    </location>
</feature>
<evidence type="ECO:0000259" key="3">
    <source>
        <dbReference type="SMART" id="SM00382"/>
    </source>
</evidence>
<feature type="compositionally biased region" description="Basic and acidic residues" evidence="2">
    <location>
        <begin position="1363"/>
        <end position="1394"/>
    </location>
</feature>
<dbReference type="GO" id="GO:0005524">
    <property type="term" value="F:ATP binding"/>
    <property type="evidence" value="ECO:0007669"/>
    <property type="project" value="InterPro"/>
</dbReference>
<feature type="region of interest" description="Disordered" evidence="2">
    <location>
        <begin position="753"/>
        <end position="890"/>
    </location>
</feature>
<name>A0A1S3JLW1_LINAN</name>
<keyword evidence="4" id="KW-1185">Reference proteome</keyword>
<feature type="region of interest" description="Disordered" evidence="2">
    <location>
        <begin position="669"/>
        <end position="700"/>
    </location>
</feature>
<dbReference type="InterPro" id="IPR027417">
    <property type="entry name" value="P-loop_NTPase"/>
</dbReference>
<dbReference type="GeneID" id="106174397"/>
<feature type="compositionally biased region" description="Basic and acidic residues" evidence="2">
    <location>
        <begin position="330"/>
        <end position="340"/>
    </location>
</feature>
<feature type="compositionally biased region" description="Polar residues" evidence="2">
    <location>
        <begin position="801"/>
        <end position="811"/>
    </location>
</feature>
<dbReference type="RefSeq" id="XP_013411399.1">
    <property type="nucleotide sequence ID" value="XM_013555945.2"/>
</dbReference>
<dbReference type="Pfam" id="PF00004">
    <property type="entry name" value="AAA"/>
    <property type="match status" value="1"/>
</dbReference>
<dbReference type="Gene3D" id="3.40.50.300">
    <property type="entry name" value="P-loop containing nucleotide triphosphate hydrolases"/>
    <property type="match status" value="1"/>
</dbReference>
<dbReference type="SUPFAM" id="SSF52540">
    <property type="entry name" value="P-loop containing nucleoside triphosphate hydrolases"/>
    <property type="match status" value="1"/>
</dbReference>
<feature type="compositionally biased region" description="Basic and acidic residues" evidence="2">
    <location>
        <begin position="92"/>
        <end position="117"/>
    </location>
</feature>
<dbReference type="PANTHER" id="PTHR23389:SF21">
    <property type="entry name" value="ATPASE FAMILY AAA DOMAIN-CONTAINING PROTEIN 5"/>
    <property type="match status" value="1"/>
</dbReference>
<feature type="region of interest" description="Disordered" evidence="2">
    <location>
        <begin position="522"/>
        <end position="637"/>
    </location>
</feature>
<dbReference type="RefSeq" id="XP_013411400.1">
    <property type="nucleotide sequence ID" value="XM_013555946.1"/>
</dbReference>
<accession>A0A1S3JLW1</accession>
<evidence type="ECO:0000256" key="2">
    <source>
        <dbReference type="SAM" id="MobiDB-lite"/>
    </source>
</evidence>
<feature type="compositionally biased region" description="Basic and acidic residues" evidence="2">
    <location>
        <begin position="868"/>
        <end position="890"/>
    </location>
</feature>
<feature type="region of interest" description="Disordered" evidence="2">
    <location>
        <begin position="291"/>
        <end position="359"/>
    </location>
</feature>
<feature type="compositionally biased region" description="Polar residues" evidence="2">
    <location>
        <begin position="594"/>
        <end position="603"/>
    </location>
</feature>
<feature type="compositionally biased region" description="Basic and acidic residues" evidence="2">
    <location>
        <begin position="391"/>
        <end position="403"/>
    </location>
</feature>
<evidence type="ECO:0000313" key="4">
    <source>
        <dbReference type="Proteomes" id="UP000085678"/>
    </source>
</evidence>
<dbReference type="SMART" id="SM00382">
    <property type="entry name" value="AAA"/>
    <property type="match status" value="1"/>
</dbReference>
<evidence type="ECO:0000313" key="5">
    <source>
        <dbReference type="RefSeq" id="XP_013411399.1"/>
    </source>
</evidence>
<feature type="compositionally biased region" description="Polar residues" evidence="2">
    <location>
        <begin position="685"/>
        <end position="694"/>
    </location>
</feature>
<feature type="compositionally biased region" description="Polar residues" evidence="2">
    <location>
        <begin position="1316"/>
        <end position="1326"/>
    </location>
</feature>
<sequence>MPGIIPMEGGSKVEKEEGGGLAANQDITPSRKIATITDFFKKPLKSQPVIENKSTLLGYFNKLSSPPCNGGLKSKESVSQSAGGMVTAAPLDKPDKESTMTKNEDVDSSELKVDKQTGKTRSKKLAKAVNGNQKNPSISGTIVSEKDAQQASALVNDISDGDDGSHLTVHGKKTKRKKDCITKKIEKNDLPFDDDKSKICQKSSAEELTEVTKTASKEDVCEISYQDFLSMNCDDVDSKEKSSLVLNENDSVIDAGDCDMDSENEKAMEEDGFNSSRSLYMEISYQEFLKDNSVESASGSPIESKEQKPPSNAGEEETKNESPCGDEENIMDRGTSEKKPQLGIGRFFKKTGEGSQSFEKKTIHKQLTITADVHSSVSLSSIKKEKKKKTKPSETSECSEKSDGSSPRSGKRRSNVIAEENDLDLEIIQLGTYDIALDKKARNIPVDENKATRDQKDVACMPNDSSKNILQGESHDSSESQVKQISESAKAFLSSKSTAPVSQKSTQATIMFTAKGFQMGVVKPTKEETAENDVKKNCTENNDSQDKVKRNSKETSSTKKGKKSKSATPQEEEEVLLMTPLKTNESTKNEKSIYVNSEDSNATPLKRRETGKRKHDVQISATVRMGSSQKKKKIGDDIVVATPPKIVKKMHNMTGNKSVDVMTTHDIGMSVDEDSHDSTPRKTPLRQTKSSLKPDSTKKKALKSVFKAKMNKKKDGGLKMTITRVRGKNTDLEEDAVFTPKSSKNANIKAKISIQQKNKAQELLQKAKTKSTKIKSKQKSKGGKSAHNEEKVCGVRRSSRHSAQLANQALLQESEGKKSTKRSKSKDGKEEEITVIKVKDKCSKPKQGDTPKKKTPKKAVKLASIFQPRRDAKEKKPEEKPRKKLTKEEEAALQARRQFLLSSVPEPLKKQSSLGASTVAADYPPFPKDNHVQQKIYTASEVQHFWNLSTPQLPVKFRPPNCEFNRVDETKPLTTGMFSEIIDLGYKKVDQNFVGHRELGEDVVKVILSEIAAANQGFPVKRVYKSYLSRRHIPEPDAETDKEKKQANGGAKSKKRKQPDTEDAVEVESNNRKKRKKDTTGSSPSLHKEGRSSRRRSSRLQTSTSDPEETEALRYERDSSKENDCIVLGDSPEKPKVPAKMDNEVVNEKELMWTEKYLPANAADVIGNTSVVARLKTWLMDWKHRMDRDARKLQKLMQKEAKLKKKADLKNKEIKEGSQDWWTDDESDFAVSDTAESDYEEENYCNTMLIQGPQGVGKTATVHALARELGYKVFEVNASARRSGKHIISQLQEATQSHQVCKKNLEKNNDPFTMATGDSASTTKITSKPEKKLPTTFANFFSKASGAQNKEKHLDASGSGQGKNEKKANSVLLGRKDGAKEKTSKRTEKQEPRVVHNSPRKCKKSDQKQGKDGIPMVQSQTGSSQEGGTKRGLNLSKASLILFEEVDVAFEEDKGFWAAIQTIMDTTKIPILLTTSDVNFSDKFEGKYEQLVFKTPSLKNTASYLQVMCLAENLRTDYSDIYSLVELYHGDIRQTILALQFWLTSGGGLKQEESSFSIKKLVSKGHDQICLDNSKLETDDDFDVTFSRKRKLKKVPIIEEDSSSSLPCMPIQKLPPEVVTDNSSTQFPEDTQDTTELNITNVNLPLIHLNCLDSVMGINEFNFSGQNLISFMKEAGNIYSKESILHIFEHLGIDIIQANIAPLLPLPKTEWSAPSYDVQLLMPNEVEMDKKRKRMLDDVFDCEGSDFSTLSTDSTSTSKESHESRGPVGEKSDKEALVQSDSTERNPRVDVLLNQSIQAFSDYYDNCSYMDSYMVLHRGASADRLDCHPYPGLEFQGLLDKMPSCCDEFKEQSKCTLEDLVVSSKLASFQNLSRGLSQVMAGVKSLNAADQELALSTVQIPAELPVRPNTIKLKEVTNAQLSCTLGKKKATENIMSSLPTYLLSQKTAVAKDYVPMLRTVCKMEQFRKSAKAKRRFFHYLDSIGLQLKQSTIDTLCSSF</sequence>
<feature type="region of interest" description="Disordered" evidence="2">
    <location>
        <begin position="254"/>
        <end position="276"/>
    </location>
</feature>
<feature type="region of interest" description="Disordered" evidence="2">
    <location>
        <begin position="374"/>
        <end position="418"/>
    </location>
</feature>
<feature type="region of interest" description="Disordered" evidence="2">
    <location>
        <begin position="1034"/>
        <end position="1138"/>
    </location>
</feature>
<feature type="compositionally biased region" description="Basic and acidic residues" evidence="2">
    <location>
        <begin position="448"/>
        <end position="457"/>
    </location>
</feature>
<feature type="region of interest" description="Disordered" evidence="2">
    <location>
        <begin position="1348"/>
        <end position="1430"/>
    </location>
</feature>
<proteinExistence type="predicted"/>
<dbReference type="Gene3D" id="1.10.8.60">
    <property type="match status" value="1"/>
</dbReference>
<dbReference type="InterPro" id="IPR003959">
    <property type="entry name" value="ATPase_AAA_core"/>
</dbReference>
<dbReference type="GO" id="GO:0003677">
    <property type="term" value="F:DNA binding"/>
    <property type="evidence" value="ECO:0007669"/>
    <property type="project" value="TreeGrafter"/>
</dbReference>
<dbReference type="GO" id="GO:0016887">
    <property type="term" value="F:ATP hydrolysis activity"/>
    <property type="evidence" value="ECO:0007669"/>
    <property type="project" value="InterPro"/>
</dbReference>
<evidence type="ECO:0000256" key="1">
    <source>
        <dbReference type="SAM" id="Coils"/>
    </source>
</evidence>
<dbReference type="KEGG" id="lak:106174397"/>
<reference evidence="5 6" key="1">
    <citation type="submission" date="2025-04" db="UniProtKB">
        <authorList>
            <consortium name="RefSeq"/>
        </authorList>
    </citation>
    <scope>IDENTIFICATION</scope>
    <source>
        <tissue evidence="5 6">Gonads</tissue>
    </source>
</reference>
<protein>
    <submittedName>
        <fullName evidence="5 6">ATPase family AAA domain-containing protein 5 isoform X1</fullName>
    </submittedName>
</protein>
<keyword evidence="1" id="KW-0175">Coiled coil</keyword>
<dbReference type="PANTHER" id="PTHR23389">
    <property type="entry name" value="CHROMOSOME TRANSMISSION FIDELITY FACTOR 18"/>
    <property type="match status" value="1"/>
</dbReference>
<feature type="compositionally biased region" description="Basic and acidic residues" evidence="2">
    <location>
        <begin position="1111"/>
        <end position="1124"/>
    </location>
</feature>
<feature type="region of interest" description="Disordered" evidence="2">
    <location>
        <begin position="68"/>
        <end position="173"/>
    </location>
</feature>
<dbReference type="Proteomes" id="UP000085678">
    <property type="component" value="Unplaced"/>
</dbReference>
<organism evidence="4 6">
    <name type="scientific">Lingula anatina</name>
    <name type="common">Brachiopod</name>
    <name type="synonym">Lingula unguis</name>
    <dbReference type="NCBI Taxonomy" id="7574"/>
    <lineage>
        <taxon>Eukaryota</taxon>
        <taxon>Metazoa</taxon>
        <taxon>Spiralia</taxon>
        <taxon>Lophotrochozoa</taxon>
        <taxon>Brachiopoda</taxon>
        <taxon>Linguliformea</taxon>
        <taxon>Lingulata</taxon>
        <taxon>Lingulida</taxon>
        <taxon>Linguloidea</taxon>
        <taxon>Lingulidae</taxon>
        <taxon>Lingula</taxon>
    </lineage>
</organism>
<feature type="region of interest" description="Disordered" evidence="2">
    <location>
        <begin position="1"/>
        <end position="26"/>
    </location>
</feature>
<gene>
    <name evidence="5 6" type="primary">LOC106174397</name>
</gene>
<feature type="compositionally biased region" description="Basic and acidic residues" evidence="2">
    <location>
        <begin position="524"/>
        <end position="557"/>
    </location>
</feature>
<feature type="domain" description="AAA+ ATPase" evidence="3">
    <location>
        <begin position="1244"/>
        <end position="1484"/>
    </location>
</feature>
<feature type="coiled-coil region" evidence="1">
    <location>
        <begin position="1186"/>
        <end position="1213"/>
    </location>
</feature>